<reference evidence="5" key="2">
    <citation type="submission" date="2023-06" db="EMBL/GenBank/DDBJ databases">
        <authorList>
            <consortium name="Lawrence Berkeley National Laboratory"/>
            <person name="Haridas S."/>
            <person name="Hensen N."/>
            <person name="Bonometti L."/>
            <person name="Westerberg I."/>
            <person name="Brannstrom I.O."/>
            <person name="Guillou S."/>
            <person name="Cros-Aarteil S."/>
            <person name="Calhoun S."/>
            <person name="Kuo A."/>
            <person name="Mondo S."/>
            <person name="Pangilinan J."/>
            <person name="Riley R."/>
            <person name="Labutti K."/>
            <person name="Andreopoulos B."/>
            <person name="Lipzen A."/>
            <person name="Chen C."/>
            <person name="Yanf M."/>
            <person name="Daum C."/>
            <person name="Ng V."/>
            <person name="Clum A."/>
            <person name="Steindorff A."/>
            <person name="Ohm R."/>
            <person name="Martin F."/>
            <person name="Silar P."/>
            <person name="Natvig D."/>
            <person name="Lalanne C."/>
            <person name="Gautier V."/>
            <person name="Ament-Velasquez S.L."/>
            <person name="Kruys A."/>
            <person name="Hutchinson M.I."/>
            <person name="Powell A.J."/>
            <person name="Barry K."/>
            <person name="Miller A.N."/>
            <person name="Grigoriev I.V."/>
            <person name="Debuchy R."/>
            <person name="Gladieux P."/>
            <person name="Thoren M.H."/>
            <person name="Johannesson H."/>
        </authorList>
    </citation>
    <scope>NUCLEOTIDE SEQUENCE</scope>
    <source>
        <strain evidence="5">SMH4131-1</strain>
    </source>
</reference>
<evidence type="ECO:0000313" key="6">
    <source>
        <dbReference type="Proteomes" id="UP001286456"/>
    </source>
</evidence>
<feature type="domain" description="CENP-V/GFA" evidence="4">
    <location>
        <begin position="151"/>
        <end position="262"/>
    </location>
</feature>
<dbReference type="PANTHER" id="PTHR28620">
    <property type="entry name" value="CENTROMERE PROTEIN V"/>
    <property type="match status" value="1"/>
</dbReference>
<sequence length="295" mass="32377">MADTQDQEQKVKAYRGNCHCGAFIFEFSMREITKASTCNCSICSKKGYVWLFPGETFKVVKDEGTLVEYKFNAGNTVHKFCGTCGTAIMGFNATYPAGNQTAINARAVQGLDIWKLETNTFDGGKLEPQYQAPVYTGPEPATTALDGGKTYHGSCHCGAVKAAIKVSHALDSGEYKGRIAECNCSLCMRGGYVWIYPKKDEIAIEGAENLTKYAAVNKSWAKAFCKACGVHVLNDLNPLTDEEVAALPEGARKQRLGFGEYRPFNLRILNDFDLGCVKPEHLDGWNAVKPMYTNP</sequence>
<comment type="similarity">
    <text evidence="1">Belongs to the Gfa family.</text>
</comment>
<dbReference type="Gene3D" id="2.170.150.70">
    <property type="match status" value="2"/>
</dbReference>
<dbReference type="AlphaFoldDB" id="A0AAE0M987"/>
<dbReference type="InterPro" id="IPR006913">
    <property type="entry name" value="CENP-V/GFA"/>
</dbReference>
<dbReference type="InterPro" id="IPR011057">
    <property type="entry name" value="Mss4-like_sf"/>
</dbReference>
<name>A0AAE0M987_9PEZI</name>
<feature type="domain" description="CENP-V/GFA" evidence="4">
    <location>
        <begin position="14"/>
        <end position="122"/>
    </location>
</feature>
<dbReference type="Proteomes" id="UP001286456">
    <property type="component" value="Unassembled WGS sequence"/>
</dbReference>
<keyword evidence="2" id="KW-0479">Metal-binding</keyword>
<dbReference type="EMBL" id="JAUEPO010000004">
    <property type="protein sequence ID" value="KAK3324136.1"/>
    <property type="molecule type" value="Genomic_DNA"/>
</dbReference>
<reference evidence="5" key="1">
    <citation type="journal article" date="2023" name="Mol. Phylogenet. Evol.">
        <title>Genome-scale phylogeny and comparative genomics of the fungal order Sordariales.</title>
        <authorList>
            <person name="Hensen N."/>
            <person name="Bonometti L."/>
            <person name="Westerberg I."/>
            <person name="Brannstrom I.O."/>
            <person name="Guillou S."/>
            <person name="Cros-Aarteil S."/>
            <person name="Calhoun S."/>
            <person name="Haridas S."/>
            <person name="Kuo A."/>
            <person name="Mondo S."/>
            <person name="Pangilinan J."/>
            <person name="Riley R."/>
            <person name="LaButti K."/>
            <person name="Andreopoulos B."/>
            <person name="Lipzen A."/>
            <person name="Chen C."/>
            <person name="Yan M."/>
            <person name="Daum C."/>
            <person name="Ng V."/>
            <person name="Clum A."/>
            <person name="Steindorff A."/>
            <person name="Ohm R.A."/>
            <person name="Martin F."/>
            <person name="Silar P."/>
            <person name="Natvig D.O."/>
            <person name="Lalanne C."/>
            <person name="Gautier V."/>
            <person name="Ament-Velasquez S.L."/>
            <person name="Kruys A."/>
            <person name="Hutchinson M.I."/>
            <person name="Powell A.J."/>
            <person name="Barry K."/>
            <person name="Miller A.N."/>
            <person name="Grigoriev I.V."/>
            <person name="Debuchy R."/>
            <person name="Gladieux P."/>
            <person name="Hiltunen Thoren M."/>
            <person name="Johannesson H."/>
        </authorList>
    </citation>
    <scope>NUCLEOTIDE SEQUENCE</scope>
    <source>
        <strain evidence="5">SMH4131-1</strain>
    </source>
</reference>
<dbReference type="GO" id="GO:0046872">
    <property type="term" value="F:metal ion binding"/>
    <property type="evidence" value="ECO:0007669"/>
    <property type="project" value="UniProtKB-KW"/>
</dbReference>
<keyword evidence="6" id="KW-1185">Reference proteome</keyword>
<dbReference type="Pfam" id="PF04828">
    <property type="entry name" value="GFA"/>
    <property type="match status" value="2"/>
</dbReference>
<evidence type="ECO:0000256" key="2">
    <source>
        <dbReference type="ARBA" id="ARBA00022723"/>
    </source>
</evidence>
<evidence type="ECO:0000256" key="3">
    <source>
        <dbReference type="ARBA" id="ARBA00022833"/>
    </source>
</evidence>
<proteinExistence type="inferred from homology"/>
<evidence type="ECO:0000256" key="1">
    <source>
        <dbReference type="ARBA" id="ARBA00005495"/>
    </source>
</evidence>
<evidence type="ECO:0000313" key="5">
    <source>
        <dbReference type="EMBL" id="KAK3324136.1"/>
    </source>
</evidence>
<keyword evidence="3" id="KW-0862">Zinc</keyword>
<gene>
    <name evidence="5" type="ORF">B0T19DRAFT_222829</name>
</gene>
<evidence type="ECO:0000259" key="4">
    <source>
        <dbReference type="PROSITE" id="PS51891"/>
    </source>
</evidence>
<dbReference type="InterPro" id="IPR052355">
    <property type="entry name" value="CENP-V-like"/>
</dbReference>
<protein>
    <submittedName>
        <fullName evidence="5">Mss4-like protein</fullName>
    </submittedName>
</protein>
<dbReference type="SUPFAM" id="SSF51316">
    <property type="entry name" value="Mss4-like"/>
    <property type="match status" value="2"/>
</dbReference>
<comment type="caution">
    <text evidence="5">The sequence shown here is derived from an EMBL/GenBank/DDBJ whole genome shotgun (WGS) entry which is preliminary data.</text>
</comment>
<dbReference type="PANTHER" id="PTHR28620:SF1">
    <property type="entry name" value="CENP-V_GFA DOMAIN-CONTAINING PROTEIN"/>
    <property type="match status" value="1"/>
</dbReference>
<accession>A0AAE0M987</accession>
<dbReference type="GO" id="GO:0016846">
    <property type="term" value="F:carbon-sulfur lyase activity"/>
    <property type="evidence" value="ECO:0007669"/>
    <property type="project" value="InterPro"/>
</dbReference>
<dbReference type="PROSITE" id="PS51891">
    <property type="entry name" value="CENP_V_GFA"/>
    <property type="match status" value="2"/>
</dbReference>
<organism evidence="5 6">
    <name type="scientific">Cercophora scortea</name>
    <dbReference type="NCBI Taxonomy" id="314031"/>
    <lineage>
        <taxon>Eukaryota</taxon>
        <taxon>Fungi</taxon>
        <taxon>Dikarya</taxon>
        <taxon>Ascomycota</taxon>
        <taxon>Pezizomycotina</taxon>
        <taxon>Sordariomycetes</taxon>
        <taxon>Sordariomycetidae</taxon>
        <taxon>Sordariales</taxon>
        <taxon>Lasiosphaeriaceae</taxon>
        <taxon>Cercophora</taxon>
    </lineage>
</organism>